<organism evidence="1 2">
    <name type="scientific">Parasponia andersonii</name>
    <name type="common">Sponia andersonii</name>
    <dbReference type="NCBI Taxonomy" id="3476"/>
    <lineage>
        <taxon>Eukaryota</taxon>
        <taxon>Viridiplantae</taxon>
        <taxon>Streptophyta</taxon>
        <taxon>Embryophyta</taxon>
        <taxon>Tracheophyta</taxon>
        <taxon>Spermatophyta</taxon>
        <taxon>Magnoliopsida</taxon>
        <taxon>eudicotyledons</taxon>
        <taxon>Gunneridae</taxon>
        <taxon>Pentapetalae</taxon>
        <taxon>rosids</taxon>
        <taxon>fabids</taxon>
        <taxon>Rosales</taxon>
        <taxon>Cannabaceae</taxon>
        <taxon>Parasponia</taxon>
    </lineage>
</organism>
<comment type="caution">
    <text evidence="1">The sequence shown here is derived from an EMBL/GenBank/DDBJ whole genome shotgun (WGS) entry which is preliminary data.</text>
</comment>
<evidence type="ECO:0000313" key="1">
    <source>
        <dbReference type="EMBL" id="PON31665.1"/>
    </source>
</evidence>
<dbReference type="AlphaFoldDB" id="A0A2P5A539"/>
<name>A0A2P5A539_PARAD</name>
<accession>A0A2P5A539</accession>
<sequence>MMCGCNLEDLRGRHFGLSLWNRNRARQVWVYIATRTGSFLHIKCTSLCNFNKLKMPPVTTE</sequence>
<dbReference type="EMBL" id="JXTB01000961">
    <property type="protein sequence ID" value="PON31665.1"/>
    <property type="molecule type" value="Genomic_DNA"/>
</dbReference>
<proteinExistence type="predicted"/>
<gene>
    <name evidence="1" type="ORF">PanWU01x14_368040</name>
</gene>
<evidence type="ECO:0000313" key="2">
    <source>
        <dbReference type="Proteomes" id="UP000237105"/>
    </source>
</evidence>
<protein>
    <submittedName>
        <fullName evidence="1">Uncharacterized protein</fullName>
    </submittedName>
</protein>
<keyword evidence="2" id="KW-1185">Reference proteome</keyword>
<dbReference type="Proteomes" id="UP000237105">
    <property type="component" value="Unassembled WGS sequence"/>
</dbReference>
<reference evidence="2" key="1">
    <citation type="submission" date="2016-06" db="EMBL/GenBank/DDBJ databases">
        <title>Parallel loss of symbiosis genes in relatives of nitrogen-fixing non-legume Parasponia.</title>
        <authorList>
            <person name="Van Velzen R."/>
            <person name="Holmer R."/>
            <person name="Bu F."/>
            <person name="Rutten L."/>
            <person name="Van Zeijl A."/>
            <person name="Liu W."/>
            <person name="Santuari L."/>
            <person name="Cao Q."/>
            <person name="Sharma T."/>
            <person name="Shen D."/>
            <person name="Roswanjaya Y."/>
            <person name="Wardhani T."/>
            <person name="Kalhor M.S."/>
            <person name="Jansen J."/>
            <person name="Van den Hoogen J."/>
            <person name="Gungor B."/>
            <person name="Hartog M."/>
            <person name="Hontelez J."/>
            <person name="Verver J."/>
            <person name="Yang W.-C."/>
            <person name="Schijlen E."/>
            <person name="Repin R."/>
            <person name="Schilthuizen M."/>
            <person name="Schranz E."/>
            <person name="Heidstra R."/>
            <person name="Miyata K."/>
            <person name="Fedorova E."/>
            <person name="Kohlen W."/>
            <person name="Bisseling T."/>
            <person name="Smit S."/>
            <person name="Geurts R."/>
        </authorList>
    </citation>
    <scope>NUCLEOTIDE SEQUENCE [LARGE SCALE GENOMIC DNA]</scope>
    <source>
        <strain evidence="2">cv. WU1-14</strain>
    </source>
</reference>